<accession>A0ABQ8A1C1</accession>
<proteinExistence type="predicted"/>
<reference evidence="2 3" key="1">
    <citation type="submission" date="2021-05" db="EMBL/GenBank/DDBJ databases">
        <title>Genome Assembly of Synthetic Allotetraploid Brassica napus Reveals Homoeologous Exchanges between Subgenomes.</title>
        <authorList>
            <person name="Davis J.T."/>
        </authorList>
    </citation>
    <scope>NUCLEOTIDE SEQUENCE [LARGE SCALE GENOMIC DNA]</scope>
    <source>
        <strain evidence="3">cv. Da-Ae</strain>
        <tissue evidence="2">Seedling</tissue>
    </source>
</reference>
<sequence length="142" mass="15630">NEVRKRKRGGRPPTNRQINRKAETMTTRSTGKSPVVLYFKAISAESHLLPSSSSCDLCCSSSSTSVLPSGSAYQFYLEPPTFIGNTYGMLQAADTLYLISVVHILGRNKLEINPTIRPGAAPTAPDMRIRLSQIEPDFLTRD</sequence>
<evidence type="ECO:0000313" key="3">
    <source>
        <dbReference type="Proteomes" id="UP000824890"/>
    </source>
</evidence>
<name>A0ABQ8A1C1_BRANA</name>
<dbReference type="Proteomes" id="UP000824890">
    <property type="component" value="Unassembled WGS sequence"/>
</dbReference>
<organism evidence="2 3">
    <name type="scientific">Brassica napus</name>
    <name type="common">Rape</name>
    <dbReference type="NCBI Taxonomy" id="3708"/>
    <lineage>
        <taxon>Eukaryota</taxon>
        <taxon>Viridiplantae</taxon>
        <taxon>Streptophyta</taxon>
        <taxon>Embryophyta</taxon>
        <taxon>Tracheophyta</taxon>
        <taxon>Spermatophyta</taxon>
        <taxon>Magnoliopsida</taxon>
        <taxon>eudicotyledons</taxon>
        <taxon>Gunneridae</taxon>
        <taxon>Pentapetalae</taxon>
        <taxon>rosids</taxon>
        <taxon>malvids</taxon>
        <taxon>Brassicales</taxon>
        <taxon>Brassicaceae</taxon>
        <taxon>Brassiceae</taxon>
        <taxon>Brassica</taxon>
    </lineage>
</organism>
<gene>
    <name evidence="2" type="ORF">HID58_062401</name>
</gene>
<feature type="region of interest" description="Disordered" evidence="1">
    <location>
        <begin position="1"/>
        <end position="29"/>
    </location>
</feature>
<evidence type="ECO:0000313" key="2">
    <source>
        <dbReference type="EMBL" id="KAH0886305.1"/>
    </source>
</evidence>
<comment type="caution">
    <text evidence="2">The sequence shown here is derived from an EMBL/GenBank/DDBJ whole genome shotgun (WGS) entry which is preliminary data.</text>
</comment>
<feature type="non-terminal residue" evidence="2">
    <location>
        <position position="1"/>
    </location>
</feature>
<protein>
    <submittedName>
        <fullName evidence="2">Uncharacterized protein</fullName>
    </submittedName>
</protein>
<evidence type="ECO:0000256" key="1">
    <source>
        <dbReference type="SAM" id="MobiDB-lite"/>
    </source>
</evidence>
<dbReference type="EMBL" id="JAGKQM010000014">
    <property type="protein sequence ID" value="KAH0886305.1"/>
    <property type="molecule type" value="Genomic_DNA"/>
</dbReference>
<keyword evidence="3" id="KW-1185">Reference proteome</keyword>
<feature type="compositionally biased region" description="Basic residues" evidence="1">
    <location>
        <begin position="1"/>
        <end position="10"/>
    </location>
</feature>